<evidence type="ECO:0000256" key="4">
    <source>
        <dbReference type="ARBA" id="ARBA00022553"/>
    </source>
</evidence>
<keyword evidence="9" id="KW-0677">Repeat</keyword>
<keyword evidence="8 20" id="KW-0479">Metal-binding</keyword>
<evidence type="ECO:0000256" key="18">
    <source>
        <dbReference type="ARBA" id="ARBA00036634"/>
    </source>
</evidence>
<evidence type="ECO:0000256" key="17">
    <source>
        <dbReference type="ARBA" id="ARBA00023303"/>
    </source>
</evidence>
<dbReference type="EMBL" id="VCEB01000003">
    <property type="protein sequence ID" value="KAB0380627.1"/>
    <property type="molecule type" value="Genomic_DNA"/>
</dbReference>
<feature type="region of interest" description="Disordered" evidence="22">
    <location>
        <begin position="1731"/>
        <end position="1754"/>
    </location>
</feature>
<feature type="binding site" evidence="20">
    <location>
        <position position="226"/>
    </location>
    <ligand>
        <name>Ca(2+)</name>
        <dbReference type="ChEBI" id="CHEBI:29108"/>
    </ligand>
</feature>
<dbReference type="PANTHER" id="PTHR45628">
    <property type="entry name" value="VOLTAGE-DEPENDENT CALCIUM CHANNEL TYPE A SUBUNIT ALPHA-1"/>
    <property type="match status" value="1"/>
</dbReference>
<keyword evidence="26" id="KW-1185">Reference proteome</keyword>
<feature type="region of interest" description="Disordered" evidence="22">
    <location>
        <begin position="1855"/>
        <end position="2015"/>
    </location>
</feature>
<feature type="transmembrane region" description="Helical" evidence="23">
    <location>
        <begin position="1494"/>
        <end position="1517"/>
    </location>
</feature>
<dbReference type="GO" id="GO:0043025">
    <property type="term" value="C:neuronal cell body"/>
    <property type="evidence" value="ECO:0007669"/>
    <property type="project" value="TreeGrafter"/>
</dbReference>
<feature type="region of interest" description="Disordered" evidence="22">
    <location>
        <begin position="1792"/>
        <end position="1830"/>
    </location>
</feature>
<comment type="similarity">
    <text evidence="2">Belongs to the calcium channel alpha-1 subunit (TC 1.A.1.11) family. CACNA1B subfamily.</text>
</comment>
<feature type="transmembrane region" description="Helical" evidence="23">
    <location>
        <begin position="962"/>
        <end position="980"/>
    </location>
</feature>
<evidence type="ECO:0000256" key="11">
    <source>
        <dbReference type="ARBA" id="ARBA00022882"/>
    </source>
</evidence>
<comment type="subcellular location">
    <subcellularLocation>
        <location evidence="1 21">Membrane</location>
        <topology evidence="1 21">Multi-pass membrane protein</topology>
    </subcellularLocation>
</comment>
<keyword evidence="4" id="KW-0597">Phosphoprotein</keyword>
<evidence type="ECO:0000256" key="10">
    <source>
        <dbReference type="ARBA" id="ARBA00022837"/>
    </source>
</evidence>
<dbReference type="GO" id="GO:0005509">
    <property type="term" value="F:calcium ion binding"/>
    <property type="evidence" value="ECO:0007669"/>
    <property type="project" value="InterPro"/>
</dbReference>
<dbReference type="InterPro" id="IPR014873">
    <property type="entry name" value="VDCC_a1su_IQ"/>
</dbReference>
<dbReference type="InterPro" id="IPR027359">
    <property type="entry name" value="Volt_channel_dom_sf"/>
</dbReference>
<feature type="compositionally biased region" description="Basic and acidic residues" evidence="22">
    <location>
        <begin position="753"/>
        <end position="768"/>
    </location>
</feature>
<dbReference type="SUPFAM" id="SSF81324">
    <property type="entry name" value="Voltage-gated potassium channels"/>
    <property type="match status" value="4"/>
</dbReference>
<keyword evidence="13" id="KW-0406">Ion transport</keyword>
<keyword evidence="16" id="KW-0325">Glycoprotein</keyword>
<dbReference type="GO" id="GO:0008331">
    <property type="term" value="F:high voltage-gated calcium channel activity"/>
    <property type="evidence" value="ECO:0007669"/>
    <property type="project" value="TreeGrafter"/>
</dbReference>
<feature type="transmembrane region" description="Helical" evidence="23">
    <location>
        <begin position="1205"/>
        <end position="1230"/>
    </location>
</feature>
<comment type="caution">
    <text evidence="25">The sequence shown here is derived from an EMBL/GenBank/DDBJ whole genome shotgun (WGS) entry which is preliminary data.</text>
</comment>
<keyword evidence="14 23" id="KW-0472">Membrane</keyword>
<evidence type="ECO:0000256" key="23">
    <source>
        <dbReference type="SAM" id="Phobius"/>
    </source>
</evidence>
<feature type="compositionally biased region" description="Gly residues" evidence="22">
    <location>
        <begin position="10"/>
        <end position="37"/>
    </location>
</feature>
<feature type="compositionally biased region" description="Basic and acidic residues" evidence="22">
    <location>
        <begin position="782"/>
        <end position="792"/>
    </location>
</feature>
<evidence type="ECO:0000313" key="26">
    <source>
        <dbReference type="Proteomes" id="UP000326062"/>
    </source>
</evidence>
<reference evidence="25 26" key="1">
    <citation type="submission" date="2019-06" db="EMBL/GenBank/DDBJ databases">
        <title>Discovery of a novel chromosome fission-fusion reversal in muntjac.</title>
        <authorList>
            <person name="Mudd A.B."/>
            <person name="Bredeson J.V."/>
            <person name="Baum R."/>
            <person name="Hockemeyer D."/>
            <person name="Rokhsar D.S."/>
        </authorList>
    </citation>
    <scope>NUCLEOTIDE SEQUENCE [LARGE SCALE GENOMIC DNA]</scope>
    <source>
        <strain evidence="25">UCam_UCB_Mr</strain>
        <tissue evidence="25">Fibroblast cell line</tissue>
    </source>
</reference>
<comment type="function">
    <text evidence="19">Voltage-sensitive calcium channels (VSCC) mediate the entry of calcium ions into excitable cells and are also involved in a variety of calcium-dependent processes, including muscle contraction, hormone or neurotransmitter release, gene expression, cell motility, cell division and cell death. This alpha-1B subunit gives rise to N-type calcium currents. N-type calcium channels belong to the 'high-voltage activated' (HVA) group. They are involved in pain signaling. Calcium channels containing alpha-1B subunit may play a role in directed migration of immature neurons. Mediates Ca(2+) release probability at hippocampal neuronal soma and synaptic terminals.</text>
</comment>
<feature type="compositionally biased region" description="Basic residues" evidence="22">
    <location>
        <begin position="839"/>
        <end position="848"/>
    </location>
</feature>
<dbReference type="PRINTS" id="PR00167">
    <property type="entry name" value="CACHANNEL"/>
</dbReference>
<evidence type="ECO:0000256" key="6">
    <source>
        <dbReference type="ARBA" id="ARBA00022673"/>
    </source>
</evidence>
<dbReference type="InterPro" id="IPR050599">
    <property type="entry name" value="VDCC_alpha-1_subunit"/>
</dbReference>
<name>A0A5J5MLS7_MUNRE</name>
<evidence type="ECO:0000256" key="2">
    <source>
        <dbReference type="ARBA" id="ARBA00005685"/>
    </source>
</evidence>
<feature type="compositionally biased region" description="Basic and acidic residues" evidence="22">
    <location>
        <begin position="862"/>
        <end position="881"/>
    </location>
</feature>
<dbReference type="PROSITE" id="PS50222">
    <property type="entry name" value="EF_HAND_2"/>
    <property type="match status" value="1"/>
</dbReference>
<evidence type="ECO:0000256" key="3">
    <source>
        <dbReference type="ARBA" id="ARBA00022448"/>
    </source>
</evidence>
<feature type="transmembrane region" description="Helical" evidence="23">
    <location>
        <begin position="1032"/>
        <end position="1050"/>
    </location>
</feature>
<feature type="region of interest" description="Disordered" evidence="22">
    <location>
        <begin position="2091"/>
        <end position="2150"/>
    </location>
</feature>
<keyword evidence="7 23" id="KW-0812">Transmembrane</keyword>
<dbReference type="Gene3D" id="1.20.120.350">
    <property type="entry name" value="Voltage-gated potassium channels. Chain C"/>
    <property type="match status" value="3"/>
</dbReference>
<dbReference type="PRINTS" id="PR01631">
    <property type="entry name" value="NVDCCALPHA1"/>
</dbReference>
<protein>
    <recommendedName>
        <fullName evidence="21">Voltage-dependent N-type calcium channel subunit alpha</fullName>
    </recommendedName>
</protein>
<feature type="compositionally biased region" description="Polar residues" evidence="22">
    <location>
        <begin position="913"/>
        <end position="930"/>
    </location>
</feature>
<dbReference type="Gene3D" id="1.10.287.70">
    <property type="match status" value="3"/>
</dbReference>
<feature type="region of interest" description="Disordered" evidence="22">
    <location>
        <begin position="658"/>
        <end position="882"/>
    </location>
</feature>
<feature type="transmembrane region" description="Helical" evidence="23">
    <location>
        <begin position="1286"/>
        <end position="1304"/>
    </location>
</feature>
<organism evidence="25 26">
    <name type="scientific">Muntiacus reevesi</name>
    <name type="common">Reeves' muntjac</name>
    <name type="synonym">Cervus reevesi</name>
    <dbReference type="NCBI Taxonomy" id="9886"/>
    <lineage>
        <taxon>Eukaryota</taxon>
        <taxon>Metazoa</taxon>
        <taxon>Chordata</taxon>
        <taxon>Craniata</taxon>
        <taxon>Vertebrata</taxon>
        <taxon>Euteleostomi</taxon>
        <taxon>Mammalia</taxon>
        <taxon>Eutheria</taxon>
        <taxon>Laurasiatheria</taxon>
        <taxon>Artiodactyla</taxon>
        <taxon>Ruminantia</taxon>
        <taxon>Pecora</taxon>
        <taxon>Cervidae</taxon>
        <taxon>Muntiacinae</taxon>
        <taxon>Muntiacus</taxon>
    </lineage>
</organism>
<dbReference type="GO" id="GO:0045202">
    <property type="term" value="C:synapse"/>
    <property type="evidence" value="ECO:0007669"/>
    <property type="project" value="GOC"/>
</dbReference>
<dbReference type="InterPro" id="IPR005821">
    <property type="entry name" value="Ion_trans_dom"/>
</dbReference>
<evidence type="ECO:0000256" key="8">
    <source>
        <dbReference type="ARBA" id="ARBA00022723"/>
    </source>
</evidence>
<keyword evidence="6 21" id="KW-0107">Calcium channel</keyword>
<dbReference type="InterPro" id="IPR005447">
    <property type="entry name" value="VDCC_N_a1su"/>
</dbReference>
<dbReference type="InterPro" id="IPR031649">
    <property type="entry name" value="GPHH_dom"/>
</dbReference>
<feature type="compositionally biased region" description="Basic and acidic residues" evidence="22">
    <location>
        <begin position="662"/>
        <end position="683"/>
    </location>
</feature>
<evidence type="ECO:0000256" key="20">
    <source>
        <dbReference type="PIRSR" id="PIRSR602077-1"/>
    </source>
</evidence>
<feature type="binding site" evidence="20">
    <location>
        <position position="520"/>
    </location>
    <ligand>
        <name>Ca(2+)</name>
        <dbReference type="ChEBI" id="CHEBI:29108"/>
    </ligand>
</feature>
<dbReference type="Pfam" id="PF00520">
    <property type="entry name" value="Ion_trans"/>
    <property type="match status" value="5"/>
</dbReference>
<feature type="transmembrane region" description="Helical" evidence="23">
    <location>
        <begin position="386"/>
        <end position="407"/>
    </location>
</feature>
<proteinExistence type="inferred from homology"/>
<feature type="binding site" evidence="20">
    <location>
        <position position="1176"/>
    </location>
    <ligand>
        <name>Ca(2+)</name>
        <dbReference type="ChEBI" id="CHEBI:29108"/>
    </ligand>
</feature>
<evidence type="ECO:0000256" key="14">
    <source>
        <dbReference type="ARBA" id="ARBA00023136"/>
    </source>
</evidence>
<feature type="compositionally biased region" description="Basic and acidic residues" evidence="22">
    <location>
        <begin position="1909"/>
        <end position="1925"/>
    </location>
</feature>
<dbReference type="InterPro" id="IPR002077">
    <property type="entry name" value="VDCCAlpha1"/>
</dbReference>
<dbReference type="GO" id="GO:0007268">
    <property type="term" value="P:chemical synaptic transmission"/>
    <property type="evidence" value="ECO:0007669"/>
    <property type="project" value="TreeGrafter"/>
</dbReference>
<feature type="transmembrane region" description="Helical" evidence="23">
    <location>
        <begin position="1000"/>
        <end position="1020"/>
    </location>
</feature>
<dbReference type="FunFam" id="1.10.238.10:FF:000063">
    <property type="entry name" value="Voltage-dependent N-type calcium channel subunit alpha"/>
    <property type="match status" value="1"/>
</dbReference>
<dbReference type="FunFam" id="1.10.287.70:FF:000025">
    <property type="entry name" value="Voltage-dependent R-type calcium channel subunit alpha"/>
    <property type="match status" value="1"/>
</dbReference>
<evidence type="ECO:0000256" key="7">
    <source>
        <dbReference type="ARBA" id="ARBA00022692"/>
    </source>
</evidence>
<dbReference type="Pfam" id="PF16905">
    <property type="entry name" value="GPHH"/>
    <property type="match status" value="1"/>
</dbReference>
<feature type="compositionally biased region" description="Polar residues" evidence="22">
    <location>
        <begin position="1951"/>
        <end position="1963"/>
    </location>
</feature>
<evidence type="ECO:0000256" key="16">
    <source>
        <dbReference type="ARBA" id="ARBA00023180"/>
    </source>
</evidence>
<feature type="transmembrane region" description="Helical" evidence="23">
    <location>
        <begin position="1093"/>
        <end position="1115"/>
    </location>
</feature>
<dbReference type="GO" id="GO:0005891">
    <property type="term" value="C:voltage-gated calcium channel complex"/>
    <property type="evidence" value="ECO:0007669"/>
    <property type="project" value="InterPro"/>
</dbReference>
<keyword evidence="11 21" id="KW-0851">Voltage-gated channel</keyword>
<feature type="transmembrane region" description="Helical" evidence="23">
    <location>
        <begin position="1396"/>
        <end position="1425"/>
    </location>
</feature>
<sequence length="2150" mass="240382">MVRFGDELGGRYGGPGGGERARGGGAGGAGGPGPGGLQPGQRVLYKQSIAQRARTMALYNPIPVKQNCFTVNRSLFVFSEDNVVRKYAKRITEWPYPAVCRAGWGPGAARGRGNGDGARRLQVVLKSIMKAMVPLLQIGLLLFFAILMFAIIGLEFYMGKFHKACFPNSTDADPVGDFPCGREAPARLCEGDTECREYWAGPNFGITNFDNILFAILTVFQCITMEGWTDILYNFAKERERVENRRAFLKLRRQQQIERELNGYLEWIFKAEEVMLAEEDKNAEEKSPLDVLKRAATKKSRNDLIHAEEGEDRFADLCAVGSPFARASLKSGKTESSSYFRRKEKMFRFFIRRLVKAQSFYWVVLCVVALNTLCVAMVHYHQPQRLTTALYFAEFVFLGLFLTEMSLKMYGLGPRSYFRSSFNCFDFGVSKPPHQGMPTVGPGGPTVYWSSLRNLVVSLLNSMKSIISLLFLLFLFIVVFALLGMQLFGGQFNFQDETPTTNFDTFPAAILTVFQILTGEDWNAVMYHGIESQGGVSKGMFSSVYFIVLTLFGNYTLLNVFLAIAVDNLANAQELTKDEEEMEEAANQKLALQKAKEVAEVSPMSAANISIAARQQNSAKARSVWEQRASQLRLQNLRASCEALYSEMDPEERLRFATSRHLRPDMKTHLDRPLVVEPGRDGARGPAGGKVRPEGGEAGEGTDPPRRHHRHRDRDRDKAAAPAGEPDRADAPKAEGGDPGVREERARPRRSRSKEAAGPREARSERGRGLGPDGGRRHHRRGSPEEAAEREPRRHRAHRHAPEPSREGAPGSKGERRARHRGGARAGPREAESGEEPARRHRSRHKAPPAHEEAEKEAEAEDRDRDKEPRNHQPRESHCDLEATVVIGVGPVHALPSTCLEKVEEQPEDADNQRNVTRMGSQPSDLSTTVHVPVTLSGPPGETTAVPSELRRFCHYIVTMQYFEMVILVVIALSSIALAAEDPVQTDSPRNNVLKYMDYIFTGVFTFEMVIKMIDLGLLLHPGAYFRDLWNILDFIVVSGALVAFAFSGSKGKDISTIKSLRVLRVLRPLKTIKRLPKLKAVFDCVVNSLKNVLNILIVYMLFMFIFAVIAVQLFKGKFFYCTDESKELERDCRGQYLDYEKEEVEAQPRQWKKYDFHYDNVLWALLTLFTVSTGEGWPMVLKHSVDATYEEQGPSPGYRMELSIFYVVYFVVFPFFFVNIFVALIIITFQEQGDKVMSECSLEKNERACIDFAISAKPLTRYMPQNKQSFQYKTWTFVVSPPFEYFIMAMIALNTVVLMMKFYDAPYEYELMLKCLNIVFTSMFSMECVLKIIAFGVLNYFRDAWNVFDFVTVLGSITDILVTEIANNFINLSFLRLFRAARLIKLLRQGYTIRILLWTFVQSFKALPYVCLLIAMLFFIYAIIGMQVFGNIALDDDTSINRHNNFRTFLQALMLLFRSATGEAWHEIMLSCLSSRACDELANATECGSDFAYFYFVSFIFLCSFLMLNLFVAVIMDNFEYLTRDSSILGPHHLDEFIRVWAEYDPAACGRISYNDMFEMLKHMSPPLGLGKKCPARVAYKRLVRMNMPISNDDMTVHFTSTLMALIRTALEIKLAPAGTKQHQCDAELRKEISSVWANLPQKTLDLLVPPHKPDEMTVGKVYAALMIFDFYKQNKTTRDQIHQAPGGLAQMGPVSLFHPLKATLEQTQPAVLRGARVFLRQKSSASLSNGGAVQTQEGGIKESVSWGTQRTQEVPCEVRTPLERGHSTEIPVVQTGKPAVDVQMQSMALRGPDEEPQPGLESQGRAASMPRLAAETQPPPDASPMKRSISTLAPQRPHVAHLCNAALDRAPVSQAAPHHHHRCHRRRDRKQKSLEKGPSLSADTDGAPYSTAGPGPPPPPGDGAAGCRRERRQERGRSQERRQPSSSSSEKQRFYSCDRFGGREPQQPKPSLSSHPTSPTAGQEPGPPRQGSGSVNGSPLLSTSGASTPGRGGRRQLPQTPLTPRPSITYKTANSSPVHFAGAQTSLPAFSPGRLSRGLSEHNALLQRDPLSQPLAPSSRIGSDPYLGQRLDSEAAARTQPEDTLTFEEAVATNSGRSSRTSYVSSLTSQSHPLRRVPNGYHCTLGLSSGGGGRGRHSYHHPDQDHWC</sequence>
<feature type="compositionally biased region" description="Basic and acidic residues" evidence="22">
    <location>
        <begin position="827"/>
        <end position="838"/>
    </location>
</feature>
<feature type="transmembrane region" description="Helical" evidence="23">
    <location>
        <begin position="1316"/>
        <end position="1339"/>
    </location>
</feature>
<keyword evidence="10 20" id="KW-0106">Calcium</keyword>
<evidence type="ECO:0000256" key="21">
    <source>
        <dbReference type="RuleBase" id="RU003808"/>
    </source>
</evidence>
<dbReference type="SMART" id="SM01062">
    <property type="entry name" value="Ca_chan_IQ"/>
    <property type="match status" value="1"/>
</dbReference>
<evidence type="ECO:0000256" key="5">
    <source>
        <dbReference type="ARBA" id="ARBA00022568"/>
    </source>
</evidence>
<dbReference type="Gene3D" id="6.10.250.2500">
    <property type="match status" value="1"/>
</dbReference>
<dbReference type="InterPro" id="IPR002048">
    <property type="entry name" value="EF_hand_dom"/>
</dbReference>
<feature type="compositionally biased region" description="Low complexity" evidence="22">
    <location>
        <begin position="2097"/>
        <end position="2113"/>
    </location>
</feature>
<feature type="compositionally biased region" description="Polar residues" evidence="22">
    <location>
        <begin position="1973"/>
        <end position="1989"/>
    </location>
</feature>
<keyword evidence="15" id="KW-1015">Disulfide bond</keyword>
<dbReference type="Proteomes" id="UP000326062">
    <property type="component" value="Chromosome 3"/>
</dbReference>
<feature type="transmembrane region" description="Helical" evidence="23">
    <location>
        <begin position="135"/>
        <end position="158"/>
    </location>
</feature>
<feature type="transmembrane region" description="Helical" evidence="23">
    <location>
        <begin position="1351"/>
        <end position="1375"/>
    </location>
</feature>
<keyword evidence="3" id="KW-0813">Transport</keyword>
<feature type="region of interest" description="Disordered" evidence="22">
    <location>
        <begin position="902"/>
        <end position="943"/>
    </location>
</feature>
<evidence type="ECO:0000256" key="13">
    <source>
        <dbReference type="ARBA" id="ARBA00023065"/>
    </source>
</evidence>
<keyword evidence="5 21" id="KW-0109">Calcium transport</keyword>
<dbReference type="FunFam" id="1.10.287.70:FF:000023">
    <property type="entry name" value="Voltage-dependent R-type calcium channel subunit alpha"/>
    <property type="match status" value="1"/>
</dbReference>
<evidence type="ECO:0000256" key="22">
    <source>
        <dbReference type="SAM" id="MobiDB-lite"/>
    </source>
</evidence>
<feature type="transmembrane region" description="Helical" evidence="23">
    <location>
        <begin position="466"/>
        <end position="488"/>
    </location>
</feature>
<feature type="region of interest" description="Disordered" evidence="22">
    <location>
        <begin position="1"/>
        <end position="37"/>
    </location>
</feature>
<dbReference type="Pfam" id="PF08763">
    <property type="entry name" value="Ca_chan_IQ"/>
    <property type="match status" value="1"/>
</dbReference>
<evidence type="ECO:0000256" key="9">
    <source>
        <dbReference type="ARBA" id="ARBA00022737"/>
    </source>
</evidence>
<feature type="domain" description="EF-hand" evidence="24">
    <location>
        <begin position="1533"/>
        <end position="1568"/>
    </location>
</feature>
<dbReference type="GO" id="GO:0098703">
    <property type="term" value="P:calcium ion import across plasma membrane"/>
    <property type="evidence" value="ECO:0007669"/>
    <property type="project" value="TreeGrafter"/>
</dbReference>
<gene>
    <name evidence="25" type="ORF">FD755_008411</name>
</gene>
<dbReference type="PANTHER" id="PTHR45628:SF6">
    <property type="entry name" value="VOLTAGE-DEPENDENT N-TYPE CALCIUM CHANNEL SUBUNIT ALPHA-1B"/>
    <property type="match status" value="1"/>
</dbReference>
<accession>A0A5J5MLS7</accession>
<keyword evidence="12 23" id="KW-1133">Transmembrane helix</keyword>
<dbReference type="Gene3D" id="6.10.250.2180">
    <property type="match status" value="1"/>
</dbReference>
<feature type="transmembrane region" description="Helical" evidence="23">
    <location>
        <begin position="544"/>
        <end position="566"/>
    </location>
</feature>
<keyword evidence="17" id="KW-0407">Ion channel</keyword>
<feature type="compositionally biased region" description="Basic and acidic residues" evidence="22">
    <location>
        <begin position="714"/>
        <end position="746"/>
    </location>
</feature>
<dbReference type="FunFam" id="1.20.120.350:FF:000013">
    <property type="entry name" value="Voltage-dependent N-type calcium channel subunit alpha"/>
    <property type="match status" value="1"/>
</dbReference>
<evidence type="ECO:0000259" key="24">
    <source>
        <dbReference type="PROSITE" id="PS50222"/>
    </source>
</evidence>
<evidence type="ECO:0000256" key="15">
    <source>
        <dbReference type="ARBA" id="ARBA00023157"/>
    </source>
</evidence>
<comment type="catalytic activity">
    <reaction evidence="18">
        <text>Ca(2+)(in) = Ca(2+)(out)</text>
        <dbReference type="Rhea" id="RHEA:29671"/>
        <dbReference type="ChEBI" id="CHEBI:29108"/>
    </reaction>
</comment>
<dbReference type="FunFam" id="1.20.120.350:FF:000011">
    <property type="entry name" value="Voltage-dependent N-type calcium channel subunit alpha"/>
    <property type="match status" value="1"/>
</dbReference>
<evidence type="ECO:0000256" key="19">
    <source>
        <dbReference type="ARBA" id="ARBA00049617"/>
    </source>
</evidence>
<evidence type="ECO:0000256" key="1">
    <source>
        <dbReference type="ARBA" id="ARBA00004141"/>
    </source>
</evidence>
<evidence type="ECO:0000256" key="12">
    <source>
        <dbReference type="ARBA" id="ARBA00022989"/>
    </source>
</evidence>
<evidence type="ECO:0000313" key="25">
    <source>
        <dbReference type="EMBL" id="KAB0380627.1"/>
    </source>
</evidence>
<feature type="compositionally biased region" description="Basic residues" evidence="22">
    <location>
        <begin position="1859"/>
        <end position="1872"/>
    </location>
</feature>
<feature type="transmembrane region" description="Helical" evidence="23">
    <location>
        <begin position="360"/>
        <end position="380"/>
    </location>
</feature>